<keyword evidence="9" id="KW-1185">Reference proteome</keyword>
<protein>
    <submittedName>
        <fullName evidence="8">MFS transporter</fullName>
    </submittedName>
</protein>
<feature type="transmembrane region" description="Helical" evidence="6">
    <location>
        <begin position="254"/>
        <end position="275"/>
    </location>
</feature>
<dbReference type="Proteomes" id="UP000235649">
    <property type="component" value="Unassembled WGS sequence"/>
</dbReference>
<feature type="transmembrane region" description="Helical" evidence="6">
    <location>
        <begin position="193"/>
        <end position="216"/>
    </location>
</feature>
<dbReference type="GO" id="GO:0022857">
    <property type="term" value="F:transmembrane transporter activity"/>
    <property type="evidence" value="ECO:0007669"/>
    <property type="project" value="InterPro"/>
</dbReference>
<dbReference type="InterPro" id="IPR020846">
    <property type="entry name" value="MFS_dom"/>
</dbReference>
<evidence type="ECO:0000256" key="1">
    <source>
        <dbReference type="ARBA" id="ARBA00004651"/>
    </source>
</evidence>
<dbReference type="OrthoDB" id="102502at2"/>
<keyword evidence="2" id="KW-0813">Transport</keyword>
<feature type="transmembrane region" description="Helical" evidence="6">
    <location>
        <begin position="146"/>
        <end position="165"/>
    </location>
</feature>
<keyword evidence="3 6" id="KW-0812">Transmembrane</keyword>
<evidence type="ECO:0000259" key="7">
    <source>
        <dbReference type="PROSITE" id="PS50850"/>
    </source>
</evidence>
<dbReference type="PANTHER" id="PTHR42718:SF9">
    <property type="entry name" value="MAJOR FACILITATOR SUPERFAMILY MULTIDRUG TRANSPORTER MFSC"/>
    <property type="match status" value="1"/>
</dbReference>
<dbReference type="PROSITE" id="PS50850">
    <property type="entry name" value="MFS"/>
    <property type="match status" value="1"/>
</dbReference>
<feature type="domain" description="Major facilitator superfamily (MFS) profile" evidence="7">
    <location>
        <begin position="1"/>
        <end position="393"/>
    </location>
</feature>
<dbReference type="PANTHER" id="PTHR42718">
    <property type="entry name" value="MAJOR FACILITATOR SUPERFAMILY MULTIDRUG TRANSPORTER MFSC"/>
    <property type="match status" value="1"/>
</dbReference>
<dbReference type="AlphaFoldDB" id="A0A2N7AVZ3"/>
<dbReference type="GO" id="GO:0005886">
    <property type="term" value="C:plasma membrane"/>
    <property type="evidence" value="ECO:0007669"/>
    <property type="project" value="UniProtKB-SubCell"/>
</dbReference>
<accession>A0A2N7AVZ3</accession>
<organism evidence="8 9">
    <name type="scientific">Companilactobacillus nuruki</name>
    <dbReference type="NCBI Taxonomy" id="1993540"/>
    <lineage>
        <taxon>Bacteria</taxon>
        <taxon>Bacillati</taxon>
        <taxon>Bacillota</taxon>
        <taxon>Bacilli</taxon>
        <taxon>Lactobacillales</taxon>
        <taxon>Lactobacillaceae</taxon>
        <taxon>Companilactobacillus</taxon>
    </lineage>
</organism>
<evidence type="ECO:0000256" key="5">
    <source>
        <dbReference type="ARBA" id="ARBA00023136"/>
    </source>
</evidence>
<evidence type="ECO:0000256" key="4">
    <source>
        <dbReference type="ARBA" id="ARBA00022989"/>
    </source>
</evidence>
<dbReference type="Pfam" id="PF07690">
    <property type="entry name" value="MFS_1"/>
    <property type="match status" value="1"/>
</dbReference>
<keyword evidence="4 6" id="KW-1133">Transmembrane helix</keyword>
<dbReference type="InterPro" id="IPR036259">
    <property type="entry name" value="MFS_trans_sf"/>
</dbReference>
<feature type="transmembrane region" description="Helical" evidence="6">
    <location>
        <begin position="281"/>
        <end position="298"/>
    </location>
</feature>
<evidence type="ECO:0000256" key="2">
    <source>
        <dbReference type="ARBA" id="ARBA00022448"/>
    </source>
</evidence>
<keyword evidence="5 6" id="KW-0472">Membrane</keyword>
<dbReference type="SUPFAM" id="SSF103473">
    <property type="entry name" value="MFS general substrate transporter"/>
    <property type="match status" value="1"/>
</dbReference>
<feature type="transmembrane region" description="Helical" evidence="6">
    <location>
        <begin position="328"/>
        <end position="349"/>
    </location>
</feature>
<evidence type="ECO:0000256" key="6">
    <source>
        <dbReference type="SAM" id="Phobius"/>
    </source>
</evidence>
<dbReference type="CDD" id="cd17321">
    <property type="entry name" value="MFS_MMR_MDR_like"/>
    <property type="match status" value="1"/>
</dbReference>
<comment type="caution">
    <text evidence="8">The sequence shown here is derived from an EMBL/GenBank/DDBJ whole genome shotgun (WGS) entry which is preliminary data.</text>
</comment>
<comment type="subcellular location">
    <subcellularLocation>
        <location evidence="1">Cell membrane</location>
        <topology evidence="1">Multi-pass membrane protein</topology>
    </subcellularLocation>
</comment>
<gene>
    <name evidence="8" type="ORF">CBP76_03970</name>
</gene>
<dbReference type="InterPro" id="IPR011701">
    <property type="entry name" value="MFS"/>
</dbReference>
<reference evidence="8 9" key="1">
    <citation type="submission" date="2017-05" db="EMBL/GenBank/DDBJ databases">
        <title>Lactobacillus nurukis nov., sp. nov., isolated from nuruk.</title>
        <authorList>
            <person name="Kim S.-J."/>
        </authorList>
    </citation>
    <scope>NUCLEOTIDE SEQUENCE [LARGE SCALE GENOMIC DNA]</scope>
    <source>
        <strain evidence="8 9">SYF10-1a</strain>
    </source>
</reference>
<dbReference type="PRINTS" id="PR01036">
    <property type="entry name" value="TCRTETB"/>
</dbReference>
<dbReference type="Gene3D" id="1.20.1250.20">
    <property type="entry name" value="MFS general substrate transporter like domains"/>
    <property type="match status" value="2"/>
</dbReference>
<feature type="transmembrane region" description="Helical" evidence="6">
    <location>
        <begin position="369"/>
        <end position="386"/>
    </location>
</feature>
<dbReference type="EMBL" id="NIPR01000007">
    <property type="protein sequence ID" value="PMD72303.1"/>
    <property type="molecule type" value="Genomic_DNA"/>
</dbReference>
<feature type="transmembrane region" description="Helical" evidence="6">
    <location>
        <begin position="115"/>
        <end position="140"/>
    </location>
</feature>
<feature type="transmembrane region" description="Helical" evidence="6">
    <location>
        <begin position="57"/>
        <end position="76"/>
    </location>
</feature>
<proteinExistence type="predicted"/>
<evidence type="ECO:0000313" key="9">
    <source>
        <dbReference type="Proteomes" id="UP000235649"/>
    </source>
</evidence>
<evidence type="ECO:0000256" key="3">
    <source>
        <dbReference type="ARBA" id="ARBA00022692"/>
    </source>
</evidence>
<name>A0A2N7AVZ3_9LACO</name>
<sequence length="393" mass="42808">MDDLDASIVNVALPVINRSLSISMSVAELIVSIYLIVICIFLLPFGKLGDLIGKVKVFKIGMIIFTVGSLLSGISFNITFLLISRVIQALGAAMTMSTNNGIITETFPQQNRGQALGWVGTFVALGMIAGPGIGGILLEFLPWQSIFWINVPIGVILIVLGFVIIPEDNIKLGSHTFWPLIDFKIFKNWDFTVGLITAILVFMTNNFYMVLTPFYLENTKSLSASLSGMIMMILPLVQSIIAPLSGGLTDNNGAWKIAITGLWIIFIVQLGLVLLNSKSSIYYVGLMIGFLGLGNAIFQSPNNTMIMSSVDETQLGAAGSINALARNLGMVLGNVTSTWLLFLIMSHLAKKSITDYTGKYTNYFISGQHLIYILGGILLFIALLLSKFRTNKK</sequence>
<evidence type="ECO:0000313" key="8">
    <source>
        <dbReference type="EMBL" id="PMD72303.1"/>
    </source>
</evidence>
<feature type="transmembrane region" description="Helical" evidence="6">
    <location>
        <begin position="222"/>
        <end position="242"/>
    </location>
</feature>
<feature type="transmembrane region" description="Helical" evidence="6">
    <location>
        <begin position="20"/>
        <end position="45"/>
    </location>
</feature>